<keyword evidence="10 17" id="KW-0249">Electron transport</keyword>
<dbReference type="InterPro" id="IPR001750">
    <property type="entry name" value="ND/Mrp_TM"/>
</dbReference>
<evidence type="ECO:0000256" key="9">
    <source>
        <dbReference type="ARBA" id="ARBA00022967"/>
    </source>
</evidence>
<keyword evidence="14 17" id="KW-0496">Mitochondrion</keyword>
<feature type="transmembrane region" description="Helical" evidence="17">
    <location>
        <begin position="217"/>
        <end position="237"/>
    </location>
</feature>
<feature type="transmembrane region" description="Helical" evidence="17">
    <location>
        <begin position="298"/>
        <end position="319"/>
    </location>
</feature>
<dbReference type="PANTHER" id="PTHR43507:SF20">
    <property type="entry name" value="NADH-UBIQUINONE OXIDOREDUCTASE CHAIN 4"/>
    <property type="match status" value="1"/>
</dbReference>
<reference evidence="20" key="1">
    <citation type="journal article" date="2015" name="Mitochondrial DNA">
        <title>The mitochondrial genomes of the caddisflies Sericostoma personatum and Thremma gallicum (Insecta: Trichoptera).</title>
        <authorList>
            <person name="Dietz L."/>
            <person name="Brand P."/>
            <person name="Eschner L.M."/>
            <person name="Leese F."/>
        </authorList>
    </citation>
    <scope>NUCLEOTIDE SEQUENCE</scope>
    <source>
        <tissue evidence="20">Abdomen</tissue>
    </source>
</reference>
<feature type="transmembrane region" description="Helical" evidence="17">
    <location>
        <begin position="32"/>
        <end position="51"/>
    </location>
</feature>
<feature type="transmembrane region" description="Helical" evidence="17">
    <location>
        <begin position="374"/>
        <end position="402"/>
    </location>
</feature>
<name>A0A0U1Z4N0_9NEOP</name>
<evidence type="ECO:0000256" key="4">
    <source>
        <dbReference type="ARBA" id="ARBA00012944"/>
    </source>
</evidence>
<dbReference type="GO" id="GO:0008137">
    <property type="term" value="F:NADH dehydrogenase (ubiquinone) activity"/>
    <property type="evidence" value="ECO:0007669"/>
    <property type="project" value="UniProtKB-UniRule"/>
</dbReference>
<feature type="domain" description="NADH:ubiquinone oxidoreductase chain 4 N-terminal" evidence="19">
    <location>
        <begin position="2"/>
        <end position="104"/>
    </location>
</feature>
<dbReference type="InterPro" id="IPR003918">
    <property type="entry name" value="NADH_UbQ_OxRdtase"/>
</dbReference>
<dbReference type="EC" id="7.1.1.2" evidence="4 17"/>
<comment type="similarity">
    <text evidence="3 17">Belongs to the complex I subunit 4 family.</text>
</comment>
<feature type="transmembrane region" description="Helical" evidence="17">
    <location>
        <begin position="331"/>
        <end position="354"/>
    </location>
</feature>
<dbReference type="EMBL" id="KP455291">
    <property type="protein sequence ID" value="AJR19261.1"/>
    <property type="molecule type" value="Genomic_DNA"/>
</dbReference>
<keyword evidence="7 17" id="KW-0679">Respiratory chain</keyword>
<evidence type="ECO:0000256" key="5">
    <source>
        <dbReference type="ARBA" id="ARBA00021006"/>
    </source>
</evidence>
<comment type="subcellular location">
    <subcellularLocation>
        <location evidence="2 17">Mitochondrion membrane</location>
        <topology evidence="2 17">Multi-pass membrane protein</topology>
    </subcellularLocation>
</comment>
<dbReference type="GO" id="GO:0048039">
    <property type="term" value="F:ubiquinone binding"/>
    <property type="evidence" value="ECO:0007669"/>
    <property type="project" value="TreeGrafter"/>
</dbReference>
<evidence type="ECO:0000313" key="20">
    <source>
        <dbReference type="EMBL" id="AJR19261.1"/>
    </source>
</evidence>
<dbReference type="Pfam" id="PF01059">
    <property type="entry name" value="Oxidored_q5_N"/>
    <property type="match status" value="1"/>
</dbReference>
<dbReference type="GO" id="GO:0003954">
    <property type="term" value="F:NADH dehydrogenase activity"/>
    <property type="evidence" value="ECO:0007669"/>
    <property type="project" value="TreeGrafter"/>
</dbReference>
<evidence type="ECO:0000256" key="12">
    <source>
        <dbReference type="ARBA" id="ARBA00023027"/>
    </source>
</evidence>
<dbReference type="Pfam" id="PF00361">
    <property type="entry name" value="Proton_antipo_M"/>
    <property type="match status" value="1"/>
</dbReference>
<dbReference type="GO" id="GO:0042773">
    <property type="term" value="P:ATP synthesis coupled electron transport"/>
    <property type="evidence" value="ECO:0007669"/>
    <property type="project" value="InterPro"/>
</dbReference>
<evidence type="ECO:0000256" key="8">
    <source>
        <dbReference type="ARBA" id="ARBA00022692"/>
    </source>
</evidence>
<dbReference type="PRINTS" id="PR01437">
    <property type="entry name" value="NUOXDRDTASE4"/>
</dbReference>
<feature type="transmembrane region" description="Helical" evidence="17">
    <location>
        <begin position="85"/>
        <end position="107"/>
    </location>
</feature>
<keyword evidence="6 17" id="KW-0813">Transport</keyword>
<keyword evidence="8 17" id="KW-0812">Transmembrane</keyword>
<proteinExistence type="inferred from homology"/>
<dbReference type="GO" id="GO:0015990">
    <property type="term" value="P:electron transport coupled proton transport"/>
    <property type="evidence" value="ECO:0007669"/>
    <property type="project" value="TreeGrafter"/>
</dbReference>
<keyword evidence="9" id="KW-1278">Translocase</keyword>
<evidence type="ECO:0000256" key="10">
    <source>
        <dbReference type="ARBA" id="ARBA00022982"/>
    </source>
</evidence>
<sequence length="445" mass="51732">MMMSFIFMLFFTMILCLFQNIFWMVQISFMVMTLLIMMFSMNFFNFTNLSYLFGLDLISYFLIVLSIWVTSLMVLASFNVLNKNFYTSIFLLNISFLMLMLFCTFSALNLFLFYLFFEGSLIPLLMLILGWGAQPERIQAGIYLLFYTLFVSLPLLMGIFYIYIKFDTLMIYMFKEFSLNYIYLYVLMLLAFLVKIPMFFVHLWLPKAHVEAPISGSMILAGIMLKLGGYGIIRILNFLSLLNMKYNNILISISMMGALYVSLLCFFQVDMKALVAYSSVVHMGMMLSGLLTQTNWGIMGSYLVMIGHGLCSSGLFCLVNFNYERVMSRNLLINKGMLSISPILTLWWFMFLSSNMAAPPSLNLLGEISLMNSLIMWSWVMMGVLMLVSFFSAGYSLYLFSYSQQGNYFINLNSYFVNESREYLLLFLHWVPLNLLFLKLDFFMI</sequence>
<feature type="domain" description="NADH:quinone oxidoreductase/Mrp antiporter transmembrane" evidence="18">
    <location>
        <begin position="107"/>
        <end position="390"/>
    </location>
</feature>
<keyword evidence="12 17" id="KW-0520">NAD</keyword>
<dbReference type="GO" id="GO:0031966">
    <property type="term" value="C:mitochondrial membrane"/>
    <property type="evidence" value="ECO:0007669"/>
    <property type="project" value="UniProtKB-SubCell"/>
</dbReference>
<comment type="function">
    <text evidence="17">Core subunit of the mitochondrial membrane respiratory chain NADH dehydrogenase (Complex I) which catalyzes electron transfer from NADH through the respiratory chain, using ubiquinone as an electron acceptor. Essential for the catalytic activity and assembly of complex I.</text>
</comment>
<dbReference type="AlphaFoldDB" id="A0A0U1Z4N0"/>
<dbReference type="InterPro" id="IPR000260">
    <property type="entry name" value="NADH4_N"/>
</dbReference>
<comment type="catalytic activity">
    <reaction evidence="16 17">
        <text>a ubiquinone + NADH + 5 H(+)(in) = a ubiquinol + NAD(+) + 4 H(+)(out)</text>
        <dbReference type="Rhea" id="RHEA:29091"/>
        <dbReference type="Rhea" id="RHEA-COMP:9565"/>
        <dbReference type="Rhea" id="RHEA-COMP:9566"/>
        <dbReference type="ChEBI" id="CHEBI:15378"/>
        <dbReference type="ChEBI" id="CHEBI:16389"/>
        <dbReference type="ChEBI" id="CHEBI:17976"/>
        <dbReference type="ChEBI" id="CHEBI:57540"/>
        <dbReference type="ChEBI" id="CHEBI:57945"/>
        <dbReference type="EC" id="7.1.1.2"/>
    </reaction>
</comment>
<feature type="transmembrane region" description="Helical" evidence="17">
    <location>
        <begin position="113"/>
        <end position="132"/>
    </location>
</feature>
<evidence type="ECO:0000256" key="13">
    <source>
        <dbReference type="ARBA" id="ARBA00023075"/>
    </source>
</evidence>
<evidence type="ECO:0000256" key="16">
    <source>
        <dbReference type="ARBA" id="ARBA00049551"/>
    </source>
</evidence>
<keyword evidence="15 17" id="KW-0472">Membrane</keyword>
<feature type="transmembrane region" description="Helical" evidence="17">
    <location>
        <begin position="144"/>
        <end position="164"/>
    </location>
</feature>
<feature type="transmembrane region" description="Helical" evidence="17">
    <location>
        <begin position="57"/>
        <end position="78"/>
    </location>
</feature>
<accession>A0A0U1Z4N0</accession>
<evidence type="ECO:0000256" key="14">
    <source>
        <dbReference type="ARBA" id="ARBA00023128"/>
    </source>
</evidence>
<dbReference type="PANTHER" id="PTHR43507">
    <property type="entry name" value="NADH-UBIQUINONE OXIDOREDUCTASE CHAIN 4"/>
    <property type="match status" value="1"/>
</dbReference>
<evidence type="ECO:0000256" key="1">
    <source>
        <dbReference type="ARBA" id="ARBA00003257"/>
    </source>
</evidence>
<evidence type="ECO:0000256" key="7">
    <source>
        <dbReference type="ARBA" id="ARBA00022660"/>
    </source>
</evidence>
<feature type="transmembrane region" description="Helical" evidence="17">
    <location>
        <begin position="184"/>
        <end position="205"/>
    </location>
</feature>
<evidence type="ECO:0000259" key="18">
    <source>
        <dbReference type="Pfam" id="PF00361"/>
    </source>
</evidence>
<gene>
    <name evidence="20" type="primary">ND4</name>
</gene>
<evidence type="ECO:0000256" key="15">
    <source>
        <dbReference type="ARBA" id="ARBA00023136"/>
    </source>
</evidence>
<evidence type="ECO:0000256" key="11">
    <source>
        <dbReference type="ARBA" id="ARBA00022989"/>
    </source>
</evidence>
<feature type="transmembrane region" description="Helical" evidence="17">
    <location>
        <begin position="6"/>
        <end position="25"/>
    </location>
</feature>
<keyword evidence="13 17" id="KW-0830">Ubiquinone</keyword>
<evidence type="ECO:0000259" key="19">
    <source>
        <dbReference type="Pfam" id="PF01059"/>
    </source>
</evidence>
<protein>
    <recommendedName>
        <fullName evidence="5 17">NADH-ubiquinone oxidoreductase chain 4</fullName>
        <ecNumber evidence="4 17">7.1.1.2</ecNumber>
    </recommendedName>
</protein>
<evidence type="ECO:0000256" key="17">
    <source>
        <dbReference type="RuleBase" id="RU003297"/>
    </source>
</evidence>
<comment type="function">
    <text evidence="1">Core subunit of the mitochondrial membrane respiratory chain NADH dehydrogenase (Complex I) that is believed to belong to the minimal assembly required for catalysis. Complex I functions in the transfer of electrons from NADH to the respiratory chain. The immediate electron acceptor for the enzyme is believed to be ubiquinone.</text>
</comment>
<evidence type="ECO:0000256" key="3">
    <source>
        <dbReference type="ARBA" id="ARBA00009025"/>
    </source>
</evidence>
<feature type="transmembrane region" description="Helical" evidence="17">
    <location>
        <begin position="249"/>
        <end position="267"/>
    </location>
</feature>
<keyword evidence="11 17" id="KW-1133">Transmembrane helix</keyword>
<geneLocation type="mitochondrion" evidence="20"/>
<feature type="transmembrane region" description="Helical" evidence="17">
    <location>
        <begin position="423"/>
        <end position="444"/>
    </location>
</feature>
<evidence type="ECO:0000256" key="2">
    <source>
        <dbReference type="ARBA" id="ARBA00004225"/>
    </source>
</evidence>
<organism evidence="20">
    <name type="scientific">Thremma gallicum</name>
    <dbReference type="NCBI Taxonomy" id="1586284"/>
    <lineage>
        <taxon>Eukaryota</taxon>
        <taxon>Metazoa</taxon>
        <taxon>Ecdysozoa</taxon>
        <taxon>Arthropoda</taxon>
        <taxon>Hexapoda</taxon>
        <taxon>Insecta</taxon>
        <taxon>Pterygota</taxon>
        <taxon>Neoptera</taxon>
        <taxon>Endopterygota</taxon>
        <taxon>Trichoptera</taxon>
        <taxon>Integripalpia</taxon>
        <taxon>Plenitentoria</taxon>
        <taxon>Limnephiloidea</taxon>
        <taxon>Uenoidae</taxon>
        <taxon>Thremmatinae</taxon>
        <taxon>Thremma</taxon>
    </lineage>
</organism>
<evidence type="ECO:0000256" key="6">
    <source>
        <dbReference type="ARBA" id="ARBA00022448"/>
    </source>
</evidence>